<gene>
    <name evidence="1" type="ORF">OVN521_LOCUS39922</name>
</gene>
<feature type="non-terminal residue" evidence="1">
    <location>
        <position position="1"/>
    </location>
</feature>
<comment type="caution">
    <text evidence="1">The sequence shown here is derived from an EMBL/GenBank/DDBJ whole genome shotgun (WGS) entry which is preliminary data.</text>
</comment>
<dbReference type="InterPro" id="IPR001969">
    <property type="entry name" value="Aspartic_peptidase_AS"/>
</dbReference>
<organism evidence="1 2">
    <name type="scientific">Rotaria magnacalcarata</name>
    <dbReference type="NCBI Taxonomy" id="392030"/>
    <lineage>
        <taxon>Eukaryota</taxon>
        <taxon>Metazoa</taxon>
        <taxon>Spiralia</taxon>
        <taxon>Gnathifera</taxon>
        <taxon>Rotifera</taxon>
        <taxon>Eurotatoria</taxon>
        <taxon>Bdelloidea</taxon>
        <taxon>Philodinida</taxon>
        <taxon>Philodinidae</taxon>
        <taxon>Rotaria</taxon>
    </lineage>
</organism>
<dbReference type="SUPFAM" id="SSF50630">
    <property type="entry name" value="Acid proteases"/>
    <property type="match status" value="1"/>
</dbReference>
<dbReference type="InterPro" id="IPR021109">
    <property type="entry name" value="Peptidase_aspartic_dom_sf"/>
</dbReference>
<dbReference type="EMBL" id="CAJOBG010051239">
    <property type="protein sequence ID" value="CAF4486028.1"/>
    <property type="molecule type" value="Genomic_DNA"/>
</dbReference>
<dbReference type="GO" id="GO:0006508">
    <property type="term" value="P:proteolysis"/>
    <property type="evidence" value="ECO:0007669"/>
    <property type="project" value="InterPro"/>
</dbReference>
<feature type="non-terminal residue" evidence="1">
    <location>
        <position position="318"/>
    </location>
</feature>
<dbReference type="Gene3D" id="2.40.70.10">
    <property type="entry name" value="Acid Proteases"/>
    <property type="match status" value="1"/>
</dbReference>
<dbReference type="PROSITE" id="PS00141">
    <property type="entry name" value="ASP_PROTEASE"/>
    <property type="match status" value="1"/>
</dbReference>
<keyword evidence="2" id="KW-1185">Reference proteome</keyword>
<reference evidence="1" key="1">
    <citation type="submission" date="2021-02" db="EMBL/GenBank/DDBJ databases">
        <authorList>
            <person name="Nowell W R."/>
        </authorList>
    </citation>
    <scope>NUCLEOTIDE SEQUENCE</scope>
</reference>
<proteinExistence type="predicted"/>
<name>A0A820UMU8_9BILA</name>
<dbReference type="CDD" id="cd00303">
    <property type="entry name" value="retropepsin_like"/>
    <property type="match status" value="1"/>
</dbReference>
<dbReference type="Proteomes" id="UP000663866">
    <property type="component" value="Unassembled WGS sequence"/>
</dbReference>
<protein>
    <recommendedName>
        <fullName evidence="3">Peptidase A2 domain-containing protein</fullName>
    </recommendedName>
</protein>
<evidence type="ECO:0008006" key="3">
    <source>
        <dbReference type="Google" id="ProtNLM"/>
    </source>
</evidence>
<accession>A0A820UMU8</accession>
<evidence type="ECO:0000313" key="1">
    <source>
        <dbReference type="EMBL" id="CAF4486028.1"/>
    </source>
</evidence>
<sequence>FLRRGLRPQLQHHALSISSVQEFLTMMQQHEQIEKEKLTKYQSGFSFRSSPYLSSRPHQTHFNYQQENHSTHDISSDRRNPYIGPNIQQQQQDNNYRLCYQSTGPLDGGVSVNLIQYPSPLHFIHVPVNNRLMEILVDTGATNSIIHQSALLKIQHQPYYPVQQQFFLANQTSIMIKGYVNLEIKIQHIKTFVTAAVTTTLCCDVILGEDWINHYRVIIDRFKNKLEILGNKASVHLRTSSDSKLFSPSSIALKTTNDSVVHNYKNYKPMMKHCLSKRSHFINTLKNSSPQTPHVIQDIEKTIDEMIQHITDLSHKNK</sequence>
<dbReference type="Pfam" id="PF13975">
    <property type="entry name" value="gag-asp_proteas"/>
    <property type="match status" value="1"/>
</dbReference>
<evidence type="ECO:0000313" key="2">
    <source>
        <dbReference type="Proteomes" id="UP000663866"/>
    </source>
</evidence>
<dbReference type="GO" id="GO:0004190">
    <property type="term" value="F:aspartic-type endopeptidase activity"/>
    <property type="evidence" value="ECO:0007669"/>
    <property type="project" value="InterPro"/>
</dbReference>
<dbReference type="AlphaFoldDB" id="A0A820UMU8"/>